<keyword evidence="3" id="KW-1185">Reference proteome</keyword>
<dbReference type="EMBL" id="JAJMLW010000001">
    <property type="protein sequence ID" value="MCI2240958.1"/>
    <property type="molecule type" value="Genomic_DNA"/>
</dbReference>
<comment type="caution">
    <text evidence="2">The sequence shown here is derived from an EMBL/GenBank/DDBJ whole genome shotgun (WGS) entry which is preliminary data.</text>
</comment>
<reference evidence="2" key="1">
    <citation type="submission" date="2021-11" db="EMBL/GenBank/DDBJ databases">
        <title>A Novel Adlercreutzia Species, isolated from a Allomyrina dichotoma larva feces.</title>
        <authorList>
            <person name="Suh M.K."/>
        </authorList>
    </citation>
    <scope>NUCLEOTIDE SEQUENCE</scope>
    <source>
        <strain evidence="2">JBNU-10</strain>
    </source>
</reference>
<organism evidence="2 3">
    <name type="scientific">Adlercreutzia faecimuris</name>
    <dbReference type="NCBI Taxonomy" id="2897341"/>
    <lineage>
        <taxon>Bacteria</taxon>
        <taxon>Bacillati</taxon>
        <taxon>Actinomycetota</taxon>
        <taxon>Coriobacteriia</taxon>
        <taxon>Eggerthellales</taxon>
        <taxon>Eggerthellaceae</taxon>
        <taxon>Adlercreutzia</taxon>
    </lineage>
</organism>
<keyword evidence="2" id="KW-0378">Hydrolase</keyword>
<keyword evidence="1" id="KW-1133">Transmembrane helix</keyword>
<dbReference type="GO" id="GO:0016787">
    <property type="term" value="F:hydrolase activity"/>
    <property type="evidence" value="ECO:0007669"/>
    <property type="project" value="UniProtKB-KW"/>
</dbReference>
<dbReference type="Proteomes" id="UP001430755">
    <property type="component" value="Unassembled WGS sequence"/>
</dbReference>
<gene>
    <name evidence="2" type="ORF">LPT13_01130</name>
</gene>
<feature type="transmembrane region" description="Helical" evidence="1">
    <location>
        <begin position="200"/>
        <end position="221"/>
    </location>
</feature>
<dbReference type="RefSeq" id="WP_242162669.1">
    <property type="nucleotide sequence ID" value="NZ_JAJMLW010000001.1"/>
</dbReference>
<evidence type="ECO:0000313" key="2">
    <source>
        <dbReference type="EMBL" id="MCI2240958.1"/>
    </source>
</evidence>
<name>A0ABS9WDL8_9ACTN</name>
<keyword evidence="1" id="KW-0472">Membrane</keyword>
<sequence length="225" mass="23710">MRRAGRGATGGAAGAVARGAEAAARATRAADGMRWAAVALLLAAALLLAGMPAWAAEGDEAGPGDNAVNPQQMPDSSFIYDTSIADLYSADSYLNNQTVQVVGEVIGDRINAEFNAPNCWIALQAVDGSGADIPVFTTKVATKAIDRYGAYGVRGTTVQVRGTFHLTCPEHEGLTDLHADHLSVVKKGEDLPDELDPTRFIPGAVMVGLGLVLILVFYRLWESQR</sequence>
<evidence type="ECO:0000256" key="1">
    <source>
        <dbReference type="SAM" id="Phobius"/>
    </source>
</evidence>
<evidence type="ECO:0000313" key="3">
    <source>
        <dbReference type="Proteomes" id="UP001430755"/>
    </source>
</evidence>
<feature type="transmembrane region" description="Helical" evidence="1">
    <location>
        <begin position="35"/>
        <end position="55"/>
    </location>
</feature>
<protein>
    <submittedName>
        <fullName evidence="2">Hydrolase</fullName>
    </submittedName>
</protein>
<keyword evidence="1" id="KW-0812">Transmembrane</keyword>
<proteinExistence type="predicted"/>
<accession>A0ABS9WDL8</accession>